<organism evidence="2 3">
    <name type="scientific">Algoriphagus iocasae</name>
    <dbReference type="NCBI Taxonomy" id="1836499"/>
    <lineage>
        <taxon>Bacteria</taxon>
        <taxon>Pseudomonadati</taxon>
        <taxon>Bacteroidota</taxon>
        <taxon>Cytophagia</taxon>
        <taxon>Cytophagales</taxon>
        <taxon>Cyclobacteriaceae</taxon>
        <taxon>Algoriphagus</taxon>
    </lineage>
</organism>
<evidence type="ECO:0000256" key="1">
    <source>
        <dbReference type="SAM" id="Phobius"/>
    </source>
</evidence>
<reference evidence="2 3" key="1">
    <citation type="submission" date="2020-08" db="EMBL/GenBank/DDBJ databases">
        <title>Genomic Encyclopedia of Type Strains, Phase IV (KMG-IV): sequencing the most valuable type-strain genomes for metagenomic binning, comparative biology and taxonomic classification.</title>
        <authorList>
            <person name="Goeker M."/>
        </authorList>
    </citation>
    <scope>NUCLEOTIDE SEQUENCE [LARGE SCALE GENOMIC DNA]</scope>
    <source>
        <strain evidence="2 3">DSM 102044</strain>
    </source>
</reference>
<dbReference type="EMBL" id="JACIJO010000004">
    <property type="protein sequence ID" value="MBB6328614.1"/>
    <property type="molecule type" value="Genomic_DNA"/>
</dbReference>
<comment type="caution">
    <text evidence="2">The sequence shown here is derived from an EMBL/GenBank/DDBJ whole genome shotgun (WGS) entry which is preliminary data.</text>
</comment>
<dbReference type="Proteomes" id="UP000588604">
    <property type="component" value="Unassembled WGS sequence"/>
</dbReference>
<feature type="transmembrane region" description="Helical" evidence="1">
    <location>
        <begin position="43"/>
        <end position="59"/>
    </location>
</feature>
<keyword evidence="3" id="KW-1185">Reference proteome</keyword>
<feature type="transmembrane region" description="Helical" evidence="1">
    <location>
        <begin position="66"/>
        <end position="83"/>
    </location>
</feature>
<sequence length="84" mass="9646">MKKYNKFTEHFLLPCNFCLLTFWGLLTFYWLDLLMTEPNFDLSILPCSVTILSTALLALSIKFRNSLFQAFCGILGIVSLAILF</sequence>
<protein>
    <submittedName>
        <fullName evidence="2">Uncharacterized protein</fullName>
    </submittedName>
</protein>
<keyword evidence="1" id="KW-0472">Membrane</keyword>
<proteinExistence type="predicted"/>
<evidence type="ECO:0000313" key="2">
    <source>
        <dbReference type="EMBL" id="MBB6328614.1"/>
    </source>
</evidence>
<gene>
    <name evidence="2" type="ORF">FHS59_004270</name>
</gene>
<name>A0A841MVJ9_9BACT</name>
<dbReference type="AlphaFoldDB" id="A0A841MVJ9"/>
<evidence type="ECO:0000313" key="3">
    <source>
        <dbReference type="Proteomes" id="UP000588604"/>
    </source>
</evidence>
<accession>A0A841MVJ9</accession>
<keyword evidence="1" id="KW-0812">Transmembrane</keyword>
<feature type="transmembrane region" description="Helical" evidence="1">
    <location>
        <begin position="12"/>
        <end position="31"/>
    </location>
</feature>
<keyword evidence="1" id="KW-1133">Transmembrane helix</keyword>